<proteinExistence type="predicted"/>
<feature type="region of interest" description="Disordered" evidence="1">
    <location>
        <begin position="207"/>
        <end position="226"/>
    </location>
</feature>
<dbReference type="Proteomes" id="UP000693972">
    <property type="component" value="Unassembled WGS sequence"/>
</dbReference>
<reference evidence="3 4" key="1">
    <citation type="submission" date="2021-07" db="EMBL/GenBank/DDBJ databases">
        <title>Karlodiniumbacter phycospheric gen. nov., sp. nov., a phycosphere bacterium isolated from karlodinium veneficum.</title>
        <authorList>
            <person name="Peng Y."/>
            <person name="Jiang L."/>
            <person name="Lee J."/>
        </authorList>
    </citation>
    <scope>NUCLEOTIDE SEQUENCE</scope>
    <source>
        <strain evidence="3 4">N5</strain>
    </source>
</reference>
<dbReference type="PANTHER" id="PTHR43812">
    <property type="entry name" value="BLR2425 PROTEIN"/>
    <property type="match status" value="1"/>
</dbReference>
<evidence type="ECO:0000256" key="1">
    <source>
        <dbReference type="SAM" id="MobiDB-lite"/>
    </source>
</evidence>
<organism evidence="3">
    <name type="scientific">Gymnodinialimonas phycosphaerae</name>
    <dbReference type="NCBI Taxonomy" id="2841589"/>
    <lineage>
        <taxon>Bacteria</taxon>
        <taxon>Pseudomonadati</taxon>
        <taxon>Pseudomonadota</taxon>
        <taxon>Alphaproteobacteria</taxon>
        <taxon>Rhodobacterales</taxon>
        <taxon>Paracoccaceae</taxon>
        <taxon>Gymnodinialimonas</taxon>
    </lineage>
</organism>
<feature type="domain" description="Flavin reductase like" evidence="2">
    <location>
        <begin position="19"/>
        <end position="178"/>
    </location>
</feature>
<dbReference type="InterPro" id="IPR002563">
    <property type="entry name" value="Flavin_Rdtase-like_dom"/>
</dbReference>
<protein>
    <submittedName>
        <fullName evidence="3">Flavin reductase family protein</fullName>
    </submittedName>
</protein>
<dbReference type="Pfam" id="PF01613">
    <property type="entry name" value="Flavin_Reduct"/>
    <property type="match status" value="1"/>
</dbReference>
<dbReference type="EMBL" id="CP078073">
    <property type="protein sequence ID" value="QXL88667.1"/>
    <property type="molecule type" value="Genomic_DNA"/>
</dbReference>
<dbReference type="SMART" id="SM00903">
    <property type="entry name" value="Flavin_Reduct"/>
    <property type="match status" value="1"/>
</dbReference>
<dbReference type="GO" id="GO:0010181">
    <property type="term" value="F:FMN binding"/>
    <property type="evidence" value="ECO:0007669"/>
    <property type="project" value="InterPro"/>
</dbReference>
<evidence type="ECO:0000259" key="2">
    <source>
        <dbReference type="SMART" id="SM00903"/>
    </source>
</evidence>
<dbReference type="PANTHER" id="PTHR43812:SF2">
    <property type="entry name" value="FLAVIN REDUCTASE LIKE DOMAIN-CONTAINING PROTEIN"/>
    <property type="match status" value="1"/>
</dbReference>
<dbReference type="RefSeq" id="WP_257891732.1">
    <property type="nucleotide sequence ID" value="NZ_JAIMBW010000001.1"/>
</dbReference>
<keyword evidence="4" id="KW-1185">Reference proteome</keyword>
<name>A0A975TWV6_9RHOB</name>
<sequence>MHYDPNSEACPLPFSPFKSCTVPRPIGWLSTISADGVHNLAPYSQWQNLTFDPPMVMFAANQLADGRRKDTVINAEQTGWFVWNMATYDLREAVNTSAMELPPGEDEFERAGVTKAACVDAPGARVAESPCHFECKYLSTHRLPGNSPVGSIDVVYGQVMRIHVADDVLLPSGKIDIAKIQPIARMGYYDYARISEVFEMRIPSASGAAEDGLEGKPTLPKTNKEK</sequence>
<gene>
    <name evidence="3" type="ORF">KUL25_03855</name>
</gene>
<dbReference type="GO" id="GO:0016646">
    <property type="term" value="F:oxidoreductase activity, acting on the CH-NH group of donors, NAD or NADP as acceptor"/>
    <property type="evidence" value="ECO:0007669"/>
    <property type="project" value="UniProtKB-ARBA"/>
</dbReference>
<evidence type="ECO:0000313" key="3">
    <source>
        <dbReference type="EMBL" id="QXL88667.1"/>
    </source>
</evidence>
<accession>A0A975TWV6</accession>
<dbReference type="SUPFAM" id="SSF50475">
    <property type="entry name" value="FMN-binding split barrel"/>
    <property type="match status" value="1"/>
</dbReference>
<dbReference type="EMBL" id="JAIMBW010000001">
    <property type="protein sequence ID" value="MBY4891895.1"/>
    <property type="molecule type" value="Genomic_DNA"/>
</dbReference>
<dbReference type="InterPro" id="IPR012349">
    <property type="entry name" value="Split_barrel_FMN-bd"/>
</dbReference>
<dbReference type="AlphaFoldDB" id="A0A975TWV6"/>
<evidence type="ECO:0000313" key="4">
    <source>
        <dbReference type="Proteomes" id="UP000693972"/>
    </source>
</evidence>
<dbReference type="Gene3D" id="2.30.110.10">
    <property type="entry name" value="Electron Transport, Fmn-binding Protein, Chain A"/>
    <property type="match status" value="1"/>
</dbReference>